<evidence type="ECO:0000256" key="2">
    <source>
        <dbReference type="ARBA" id="ARBA00008186"/>
    </source>
</evidence>
<feature type="region of interest" description="Disordered" evidence="4">
    <location>
        <begin position="127"/>
        <end position="148"/>
    </location>
</feature>
<dbReference type="GO" id="GO:0003712">
    <property type="term" value="F:transcription coregulator activity"/>
    <property type="evidence" value="ECO:0007669"/>
    <property type="project" value="InterPro"/>
</dbReference>
<keyword evidence="6" id="KW-1185">Reference proteome</keyword>
<evidence type="ECO:0000256" key="1">
    <source>
        <dbReference type="ARBA" id="ARBA00004123"/>
    </source>
</evidence>
<dbReference type="GO" id="GO:0016592">
    <property type="term" value="C:mediator complex"/>
    <property type="evidence" value="ECO:0007669"/>
    <property type="project" value="InterPro"/>
</dbReference>
<evidence type="ECO:0000313" key="5">
    <source>
        <dbReference type="EMBL" id="GBF93474.1"/>
    </source>
</evidence>
<dbReference type="InParanoid" id="A0A2V0P0T7"/>
<dbReference type="Proteomes" id="UP000247498">
    <property type="component" value="Unassembled WGS sequence"/>
</dbReference>
<dbReference type="GO" id="GO:0006357">
    <property type="term" value="P:regulation of transcription by RNA polymerase II"/>
    <property type="evidence" value="ECO:0007669"/>
    <property type="project" value="InterPro"/>
</dbReference>
<evidence type="ECO:0000313" key="6">
    <source>
        <dbReference type="Proteomes" id="UP000247498"/>
    </source>
</evidence>
<dbReference type="EMBL" id="BDRX01000041">
    <property type="protein sequence ID" value="GBF93474.1"/>
    <property type="molecule type" value="Genomic_DNA"/>
</dbReference>
<evidence type="ECO:0008006" key="7">
    <source>
        <dbReference type="Google" id="ProtNLM"/>
    </source>
</evidence>
<comment type="similarity">
    <text evidence="2">Belongs to the Mediator complex subunit 11 family.</text>
</comment>
<dbReference type="AlphaFoldDB" id="A0A2V0P0T7"/>
<comment type="subcellular location">
    <subcellularLocation>
        <location evidence="1">Nucleus</location>
    </subcellularLocation>
</comment>
<protein>
    <recommendedName>
        <fullName evidence="7">Mediator of RNA polymerase II transcription subunit 11</fullName>
    </recommendedName>
</protein>
<organism evidence="5 6">
    <name type="scientific">Raphidocelis subcapitata</name>
    <dbReference type="NCBI Taxonomy" id="307507"/>
    <lineage>
        <taxon>Eukaryota</taxon>
        <taxon>Viridiplantae</taxon>
        <taxon>Chlorophyta</taxon>
        <taxon>core chlorophytes</taxon>
        <taxon>Chlorophyceae</taxon>
        <taxon>CS clade</taxon>
        <taxon>Sphaeropleales</taxon>
        <taxon>Selenastraceae</taxon>
        <taxon>Raphidocelis</taxon>
    </lineage>
</organism>
<dbReference type="FunCoup" id="A0A2V0P0T7">
    <property type="interactions" value="72"/>
</dbReference>
<sequence>MAQQQPTGDEGARFSEHYKRLQRIEQRVVAAIQTASRTVGELAKAAEADAALLVQLAGEFMAAVQDAQQQLLSAVQGAVAERSFEASVYHQMAAAGVTLEQVAAVDAHLSGLARLIARHRAREAALRADGGSPAGGGSGSSGGGAAGEDALMLEAEAVEALPLPLEGT</sequence>
<evidence type="ECO:0000256" key="4">
    <source>
        <dbReference type="SAM" id="MobiDB-lite"/>
    </source>
</evidence>
<evidence type="ECO:0000256" key="3">
    <source>
        <dbReference type="ARBA" id="ARBA00023242"/>
    </source>
</evidence>
<proteinExistence type="inferred from homology"/>
<gene>
    <name evidence="5" type="ORF">Rsub_06607</name>
</gene>
<dbReference type="OrthoDB" id="535764at2759"/>
<keyword evidence="3" id="KW-0539">Nucleus</keyword>
<dbReference type="InterPro" id="IPR019404">
    <property type="entry name" value="Mediator_Med11"/>
</dbReference>
<reference evidence="5 6" key="1">
    <citation type="journal article" date="2018" name="Sci. Rep.">
        <title>Raphidocelis subcapitata (=Pseudokirchneriella subcapitata) provides an insight into genome evolution and environmental adaptations in the Sphaeropleales.</title>
        <authorList>
            <person name="Suzuki S."/>
            <person name="Yamaguchi H."/>
            <person name="Nakajima N."/>
            <person name="Kawachi M."/>
        </authorList>
    </citation>
    <scope>NUCLEOTIDE SEQUENCE [LARGE SCALE GENOMIC DNA]</scope>
    <source>
        <strain evidence="5 6">NIES-35</strain>
    </source>
</reference>
<accession>A0A2V0P0T7</accession>
<dbReference type="PANTHER" id="PTHR22890">
    <property type="entry name" value="MEDIATOR OF RNA POLYMERASE II TRANSCRIPTION SUBUNIT 11"/>
    <property type="match status" value="1"/>
</dbReference>
<comment type="caution">
    <text evidence="5">The sequence shown here is derived from an EMBL/GenBank/DDBJ whole genome shotgun (WGS) entry which is preliminary data.</text>
</comment>
<feature type="compositionally biased region" description="Gly residues" evidence="4">
    <location>
        <begin position="132"/>
        <end position="146"/>
    </location>
</feature>
<name>A0A2V0P0T7_9CHLO</name>